<dbReference type="Gene3D" id="1.10.1400.10">
    <property type="match status" value="1"/>
</dbReference>
<dbReference type="InterPro" id="IPR043146">
    <property type="entry name" value="Penicillin_amidase_N_B-knob"/>
</dbReference>
<proteinExistence type="inferred from homology"/>
<dbReference type="SUPFAM" id="SSF56235">
    <property type="entry name" value="N-terminal nucleophile aminohydrolases (Ntn hydrolases)"/>
    <property type="match status" value="1"/>
</dbReference>
<dbReference type="Gene3D" id="3.60.20.10">
    <property type="entry name" value="Glutamine Phosphoribosylpyrophosphate, subunit 1, domain 1"/>
    <property type="match status" value="1"/>
</dbReference>
<dbReference type="CDD" id="cd03747">
    <property type="entry name" value="Ntn_PGA_like"/>
    <property type="match status" value="1"/>
</dbReference>
<dbReference type="InterPro" id="IPR014395">
    <property type="entry name" value="Pen/GL7ACA/AHL_acylase"/>
</dbReference>
<dbReference type="EMBL" id="CP089982">
    <property type="protein sequence ID" value="WXA91552.1"/>
    <property type="molecule type" value="Genomic_DNA"/>
</dbReference>
<dbReference type="InterPro" id="IPR029055">
    <property type="entry name" value="Ntn_hydrolases_N"/>
</dbReference>
<dbReference type="InterPro" id="IPR043147">
    <property type="entry name" value="Penicillin_amidase_A-knob"/>
</dbReference>
<gene>
    <name evidence="4" type="ORF">LZC95_34475</name>
</gene>
<dbReference type="PIRSF" id="PIRSF001227">
    <property type="entry name" value="Pen_acylase"/>
    <property type="match status" value="1"/>
</dbReference>
<evidence type="ECO:0000313" key="5">
    <source>
        <dbReference type="Proteomes" id="UP001379533"/>
    </source>
</evidence>
<evidence type="ECO:0000256" key="1">
    <source>
        <dbReference type="ARBA" id="ARBA00006586"/>
    </source>
</evidence>
<keyword evidence="5" id="KW-1185">Reference proteome</keyword>
<organism evidence="4 5">
    <name type="scientific">Pendulispora brunnea</name>
    <dbReference type="NCBI Taxonomy" id="2905690"/>
    <lineage>
        <taxon>Bacteria</taxon>
        <taxon>Pseudomonadati</taxon>
        <taxon>Myxococcota</taxon>
        <taxon>Myxococcia</taxon>
        <taxon>Myxococcales</taxon>
        <taxon>Sorangiineae</taxon>
        <taxon>Pendulisporaceae</taxon>
        <taxon>Pendulispora</taxon>
    </lineage>
</organism>
<comment type="similarity">
    <text evidence="1">Belongs to the peptidase S45 family.</text>
</comment>
<evidence type="ECO:0000256" key="2">
    <source>
        <dbReference type="ARBA" id="ARBA00022801"/>
    </source>
</evidence>
<keyword evidence="3" id="KW-0865">Zymogen</keyword>
<dbReference type="InterPro" id="IPR002692">
    <property type="entry name" value="S45"/>
</dbReference>
<dbReference type="InterPro" id="IPR023343">
    <property type="entry name" value="Penicillin_amidase_dom1"/>
</dbReference>
<evidence type="ECO:0000313" key="4">
    <source>
        <dbReference type="EMBL" id="WXA91552.1"/>
    </source>
</evidence>
<dbReference type="Proteomes" id="UP001379533">
    <property type="component" value="Chromosome"/>
</dbReference>
<dbReference type="Gene3D" id="2.30.120.10">
    <property type="match status" value="1"/>
</dbReference>
<keyword evidence="2" id="KW-0378">Hydrolase</keyword>
<dbReference type="PANTHER" id="PTHR34218:SF4">
    <property type="entry name" value="ACYL-HOMOSERINE LACTONE ACYLASE QUIP"/>
    <property type="match status" value="1"/>
</dbReference>
<accession>A0ABZ2K2Y5</accession>
<evidence type="ECO:0000256" key="3">
    <source>
        <dbReference type="ARBA" id="ARBA00023145"/>
    </source>
</evidence>
<reference evidence="4 5" key="1">
    <citation type="submission" date="2021-12" db="EMBL/GenBank/DDBJ databases">
        <title>Discovery of the Pendulisporaceae a myxobacterial family with distinct sporulation behavior and unique specialized metabolism.</title>
        <authorList>
            <person name="Garcia R."/>
            <person name="Popoff A."/>
            <person name="Bader C.D."/>
            <person name="Loehr J."/>
            <person name="Walesch S."/>
            <person name="Walt C."/>
            <person name="Boldt J."/>
            <person name="Bunk B."/>
            <person name="Haeckl F.J.F.P.J."/>
            <person name="Gunesch A.P."/>
            <person name="Birkelbach J."/>
            <person name="Nuebel U."/>
            <person name="Pietschmann T."/>
            <person name="Bach T."/>
            <person name="Mueller R."/>
        </authorList>
    </citation>
    <scope>NUCLEOTIDE SEQUENCE [LARGE SCALE GENOMIC DNA]</scope>
    <source>
        <strain evidence="4 5">MSr12523</strain>
    </source>
</reference>
<dbReference type="Pfam" id="PF01804">
    <property type="entry name" value="Penicil_amidase"/>
    <property type="match status" value="1"/>
</dbReference>
<name>A0ABZ2K2Y5_9BACT</name>
<dbReference type="Gene3D" id="1.10.439.10">
    <property type="entry name" value="Penicillin Amidohydrolase, domain 1"/>
    <property type="match status" value="1"/>
</dbReference>
<sequence>MTRTRARWRRLVLWAAATLGGLLLAAVGFVTFTLRASLPELDAKVTVAGLADTVTVTSDEHAIPTIRAASREDAWRALGYLNARDRLFQMDLQRRQAAGRLAEIFGRDLLSMDVQSRTYGFDRLASLIVARLPAPQRAAVEAYTQGVNAYLARGRTLPFEFQLLRYHPEPWRPEDSALVALGMFQVLSSSEDQERTHSVIARCVPPNVADFLSPDSDRYTRALLGARMEERPLPVRELHALAATPPGPGNEPVLSASAGEAPKGSNGWAVAGTKTQDGRAILANDMHLDLGVPNVWYRATLRYGELEISGVMLPGVPAVIAGSNGHVAWGLTNLEGDVFDLVQLETDPQHPDAYRTPDGWKPFEVEQAVVKVQGEADVTTPIRRTMWGPVASRKLLGRDVAVKWTALDPEAVDFGLLEMDGARTIEDAAAVMNRAGNPPMNAMLADEKGRIGWTMTGRIPRRQGFDGEVSVSWAGGNDAWGSYVAPTAMPRLLDPPSGFVVNANQRMPIGPDVPVLGHDFVNGYRAYRITERLREMPKVTEGDMLAVQLDTRSEPFDIYRDAALATLDDAAVAANPRLGEARAALEAWDGRADVTSPGFAWLVSFRRVLAKEIFGAWLGACRTLEPEFQFDLGDIDTPMQRLLTERPSSLVPPPAPSWNDFVRASLLKAQDEAKKRYGKDPANLAWGEANHVQVRHPLSDGVPLFGRWLDMPAEPLAGCGSCVRMAAGTLGASERLVVAPGHERDAILHMPAGQSGHPLSPHYGDQQAAWVAGRPLPLLAGATRATLTLAPTQGEKR</sequence>
<dbReference type="PANTHER" id="PTHR34218">
    <property type="entry name" value="PEPTIDASE S45 PENICILLIN AMIDASE"/>
    <property type="match status" value="1"/>
</dbReference>
<dbReference type="RefSeq" id="WP_394842172.1">
    <property type="nucleotide sequence ID" value="NZ_CP089982.1"/>
</dbReference>
<protein>
    <submittedName>
        <fullName evidence="4">Penicillin acylase family protein</fullName>
    </submittedName>
</protein>